<organism evidence="2 3">
    <name type="scientific">Trifolium medium</name>
    <dbReference type="NCBI Taxonomy" id="97028"/>
    <lineage>
        <taxon>Eukaryota</taxon>
        <taxon>Viridiplantae</taxon>
        <taxon>Streptophyta</taxon>
        <taxon>Embryophyta</taxon>
        <taxon>Tracheophyta</taxon>
        <taxon>Spermatophyta</taxon>
        <taxon>Magnoliopsida</taxon>
        <taxon>eudicotyledons</taxon>
        <taxon>Gunneridae</taxon>
        <taxon>Pentapetalae</taxon>
        <taxon>rosids</taxon>
        <taxon>fabids</taxon>
        <taxon>Fabales</taxon>
        <taxon>Fabaceae</taxon>
        <taxon>Papilionoideae</taxon>
        <taxon>50 kb inversion clade</taxon>
        <taxon>NPAAA clade</taxon>
        <taxon>Hologalegina</taxon>
        <taxon>IRL clade</taxon>
        <taxon>Trifolieae</taxon>
        <taxon>Trifolium</taxon>
    </lineage>
</organism>
<dbReference type="AlphaFoldDB" id="A0A392STF0"/>
<feature type="non-terminal residue" evidence="2">
    <location>
        <position position="65"/>
    </location>
</feature>
<reference evidence="2 3" key="1">
    <citation type="journal article" date="2018" name="Front. Plant Sci.">
        <title>Red Clover (Trifolium pratense) and Zigzag Clover (T. medium) - A Picture of Genomic Similarities and Differences.</title>
        <authorList>
            <person name="Dluhosova J."/>
            <person name="Istvanek J."/>
            <person name="Nedelnik J."/>
            <person name="Repkova J."/>
        </authorList>
    </citation>
    <scope>NUCLEOTIDE SEQUENCE [LARGE SCALE GENOMIC DNA]</scope>
    <source>
        <strain evidence="3">cv. 10/8</strain>
        <tissue evidence="2">Leaf</tissue>
    </source>
</reference>
<feature type="compositionally biased region" description="Low complexity" evidence="1">
    <location>
        <begin position="20"/>
        <end position="31"/>
    </location>
</feature>
<accession>A0A392STF0</accession>
<dbReference type="Proteomes" id="UP000265520">
    <property type="component" value="Unassembled WGS sequence"/>
</dbReference>
<protein>
    <submittedName>
        <fullName evidence="2">Uncharacterized protein</fullName>
    </submittedName>
</protein>
<evidence type="ECO:0000313" key="3">
    <source>
        <dbReference type="Proteomes" id="UP000265520"/>
    </source>
</evidence>
<sequence>MGDDNAKNQETGNAESPLKEQAIPEAIPEAEPMVEEIKDTEVNMPGSKDSEVPTVDPSTASKDKT</sequence>
<evidence type="ECO:0000256" key="1">
    <source>
        <dbReference type="SAM" id="MobiDB-lite"/>
    </source>
</evidence>
<evidence type="ECO:0000313" key="2">
    <source>
        <dbReference type="EMBL" id="MCI51146.1"/>
    </source>
</evidence>
<feature type="compositionally biased region" description="Polar residues" evidence="1">
    <location>
        <begin position="56"/>
        <end position="65"/>
    </location>
</feature>
<dbReference type="EMBL" id="LXQA010427666">
    <property type="protein sequence ID" value="MCI51146.1"/>
    <property type="molecule type" value="Genomic_DNA"/>
</dbReference>
<keyword evidence="3" id="KW-1185">Reference proteome</keyword>
<comment type="caution">
    <text evidence="2">The sequence shown here is derived from an EMBL/GenBank/DDBJ whole genome shotgun (WGS) entry which is preliminary data.</text>
</comment>
<name>A0A392STF0_9FABA</name>
<proteinExistence type="predicted"/>
<feature type="region of interest" description="Disordered" evidence="1">
    <location>
        <begin position="1"/>
        <end position="65"/>
    </location>
</feature>